<evidence type="ECO:0000259" key="2">
    <source>
        <dbReference type="Pfam" id="PF12697"/>
    </source>
</evidence>
<keyword evidence="4" id="KW-1185">Reference proteome</keyword>
<keyword evidence="1 3" id="KW-0378">Hydrolase</keyword>
<dbReference type="OrthoDB" id="9805423at2"/>
<dbReference type="PRINTS" id="PR00111">
    <property type="entry name" value="ABHYDROLASE"/>
</dbReference>
<dbReference type="PANTHER" id="PTHR43798:SF31">
    <property type="entry name" value="AB HYDROLASE SUPERFAMILY PROTEIN YCLE"/>
    <property type="match status" value="1"/>
</dbReference>
<sequence>MDLHYEIYGAGDETIVLLHGGGTDMRTWQFILPRLAANYRVIAFDGRGAGQSPAPVEPANYVEDVKMVLDHFGLEKAILVGHSIGGQIAVDFDLTYPERVSKLVLIACSVTGFQNAPDIEERFQRVLAAAPDVEKMTEFSLDLPSYDVVKASPHHLELMTEMIRHNIQRWFDWKSGESVWPQPPAIERLDRLAAPTLFMIGTLDRPDLFPLAEQFGQLPNARLVWIDGTDHMPMFTHPDEVSHTILQFLEE</sequence>
<organism evidence="3 4">
    <name type="scientific">Paenibacillus tyrfis</name>
    <dbReference type="NCBI Taxonomy" id="1501230"/>
    <lineage>
        <taxon>Bacteria</taxon>
        <taxon>Bacillati</taxon>
        <taxon>Bacillota</taxon>
        <taxon>Bacilli</taxon>
        <taxon>Bacillales</taxon>
        <taxon>Paenibacillaceae</taxon>
        <taxon>Paenibacillus</taxon>
    </lineage>
</organism>
<evidence type="ECO:0000256" key="1">
    <source>
        <dbReference type="ARBA" id="ARBA00022801"/>
    </source>
</evidence>
<name>A0A081P737_9BACL</name>
<proteinExistence type="predicted"/>
<protein>
    <submittedName>
        <fullName evidence="3">Hydrolase</fullName>
    </submittedName>
</protein>
<dbReference type="EMBL" id="JNVM01000006">
    <property type="protein sequence ID" value="KEQ26510.1"/>
    <property type="molecule type" value="Genomic_DNA"/>
</dbReference>
<gene>
    <name evidence="3" type="ORF">ET33_32180</name>
</gene>
<dbReference type="SUPFAM" id="SSF53474">
    <property type="entry name" value="alpha/beta-Hydrolases"/>
    <property type="match status" value="1"/>
</dbReference>
<dbReference type="Pfam" id="PF12697">
    <property type="entry name" value="Abhydrolase_6"/>
    <property type="match status" value="1"/>
</dbReference>
<dbReference type="RefSeq" id="WP_036679162.1">
    <property type="nucleotide sequence ID" value="NZ_FYEP01000001.1"/>
</dbReference>
<dbReference type="InterPro" id="IPR029058">
    <property type="entry name" value="AB_hydrolase_fold"/>
</dbReference>
<dbReference type="GO" id="GO:0016020">
    <property type="term" value="C:membrane"/>
    <property type="evidence" value="ECO:0007669"/>
    <property type="project" value="TreeGrafter"/>
</dbReference>
<comment type="caution">
    <text evidence="3">The sequence shown here is derived from an EMBL/GenBank/DDBJ whole genome shotgun (WGS) entry which is preliminary data.</text>
</comment>
<reference evidence="3 4" key="1">
    <citation type="submission" date="2014-06" db="EMBL/GenBank/DDBJ databases">
        <title>Draft genome sequence of Paenibacillus sp. MSt1.</title>
        <authorList>
            <person name="Aw Y.K."/>
            <person name="Ong K.S."/>
            <person name="Gan H.M."/>
            <person name="Lee S.M."/>
        </authorList>
    </citation>
    <scope>NUCLEOTIDE SEQUENCE [LARGE SCALE GENOMIC DNA]</scope>
    <source>
        <strain evidence="3 4">MSt1</strain>
    </source>
</reference>
<dbReference type="InterPro" id="IPR050266">
    <property type="entry name" value="AB_hydrolase_sf"/>
</dbReference>
<evidence type="ECO:0000313" key="4">
    <source>
        <dbReference type="Proteomes" id="UP000028123"/>
    </source>
</evidence>
<dbReference type="Proteomes" id="UP000028123">
    <property type="component" value="Unassembled WGS sequence"/>
</dbReference>
<evidence type="ECO:0000313" key="3">
    <source>
        <dbReference type="EMBL" id="KEQ26510.1"/>
    </source>
</evidence>
<dbReference type="InterPro" id="IPR000073">
    <property type="entry name" value="AB_hydrolase_1"/>
</dbReference>
<dbReference type="Gene3D" id="3.40.50.1820">
    <property type="entry name" value="alpha/beta hydrolase"/>
    <property type="match status" value="1"/>
</dbReference>
<dbReference type="PANTHER" id="PTHR43798">
    <property type="entry name" value="MONOACYLGLYCEROL LIPASE"/>
    <property type="match status" value="1"/>
</dbReference>
<dbReference type="GO" id="GO:0016787">
    <property type="term" value="F:hydrolase activity"/>
    <property type="evidence" value="ECO:0007669"/>
    <property type="project" value="UniProtKB-KW"/>
</dbReference>
<accession>A0A081P737</accession>
<dbReference type="AlphaFoldDB" id="A0A081P737"/>
<dbReference type="eggNOG" id="COG0596">
    <property type="taxonomic scope" value="Bacteria"/>
</dbReference>
<feature type="domain" description="AB hydrolase-1" evidence="2">
    <location>
        <begin position="15"/>
        <end position="242"/>
    </location>
</feature>